<dbReference type="InterPro" id="IPR029044">
    <property type="entry name" value="Nucleotide-diphossugar_trans"/>
</dbReference>
<keyword evidence="3" id="KW-1133">Transmembrane helix</keyword>
<dbReference type="InterPro" id="IPR007577">
    <property type="entry name" value="GlycoTrfase_DXD_sugar-bd_CS"/>
</dbReference>
<dbReference type="AlphaFoldDB" id="A0A151GT33"/>
<dbReference type="GO" id="GO:0000030">
    <property type="term" value="F:mannosyltransferase activity"/>
    <property type="evidence" value="ECO:0007669"/>
    <property type="project" value="TreeGrafter"/>
</dbReference>
<evidence type="ECO:0000256" key="3">
    <source>
        <dbReference type="SAM" id="Phobius"/>
    </source>
</evidence>
<evidence type="ECO:0000256" key="2">
    <source>
        <dbReference type="ARBA" id="ARBA00022679"/>
    </source>
</evidence>
<evidence type="ECO:0000256" key="1">
    <source>
        <dbReference type="ARBA" id="ARBA00009003"/>
    </source>
</evidence>
<keyword evidence="3" id="KW-0472">Membrane</keyword>
<accession>A0A151GT33</accession>
<dbReference type="PANTHER" id="PTHR32385:SF15">
    <property type="entry name" value="INOSITOL PHOSPHOCERAMIDE MANNOSYLTRANSFERASE 1"/>
    <property type="match status" value="1"/>
</dbReference>
<comment type="caution">
    <text evidence="4">The sequence shown here is derived from an EMBL/GenBank/DDBJ whole genome shotgun (WGS) entry which is preliminary data.</text>
</comment>
<dbReference type="EMBL" id="LAYC01000001">
    <property type="protein sequence ID" value="KYK60238.1"/>
    <property type="molecule type" value="Genomic_DNA"/>
</dbReference>
<proteinExistence type="inferred from homology"/>
<dbReference type="GO" id="GO:0016020">
    <property type="term" value="C:membrane"/>
    <property type="evidence" value="ECO:0007669"/>
    <property type="project" value="GOC"/>
</dbReference>
<dbReference type="Proteomes" id="UP000076580">
    <property type="component" value="Chromosome 01"/>
</dbReference>
<dbReference type="PANTHER" id="PTHR32385">
    <property type="entry name" value="MANNOSYL PHOSPHORYLINOSITOL CERAMIDE SYNTHASE"/>
    <property type="match status" value="1"/>
</dbReference>
<dbReference type="Pfam" id="PF04488">
    <property type="entry name" value="Gly_transf_sug"/>
    <property type="match status" value="1"/>
</dbReference>
<protein>
    <submittedName>
        <fullName evidence="4">Glycosyl transferase</fullName>
    </submittedName>
</protein>
<dbReference type="InterPro" id="IPR051706">
    <property type="entry name" value="Glycosyltransferase_domain"/>
</dbReference>
<feature type="transmembrane region" description="Helical" evidence="3">
    <location>
        <begin position="309"/>
        <end position="327"/>
    </location>
</feature>
<dbReference type="InParanoid" id="A0A151GT33"/>
<feature type="transmembrane region" description="Helical" evidence="3">
    <location>
        <begin position="235"/>
        <end position="258"/>
    </location>
</feature>
<dbReference type="STRING" id="98403.A0A151GT33"/>
<organism evidence="4 5">
    <name type="scientific">Drechmeria coniospora</name>
    <name type="common">Nematophagous fungus</name>
    <name type="synonym">Meria coniospora</name>
    <dbReference type="NCBI Taxonomy" id="98403"/>
    <lineage>
        <taxon>Eukaryota</taxon>
        <taxon>Fungi</taxon>
        <taxon>Dikarya</taxon>
        <taxon>Ascomycota</taxon>
        <taxon>Pezizomycotina</taxon>
        <taxon>Sordariomycetes</taxon>
        <taxon>Hypocreomycetidae</taxon>
        <taxon>Hypocreales</taxon>
        <taxon>Ophiocordycipitaceae</taxon>
        <taxon>Drechmeria</taxon>
    </lineage>
</organism>
<dbReference type="GeneID" id="63714018"/>
<gene>
    <name evidence="4" type="ORF">DCS_01375</name>
</gene>
<dbReference type="OrthoDB" id="3647at2759"/>
<keyword evidence="5" id="KW-1185">Reference proteome</keyword>
<reference evidence="4 5" key="1">
    <citation type="journal article" date="2016" name="Sci. Rep.">
        <title>Insights into Adaptations to a Near-Obligate Nematode Endoparasitic Lifestyle from the Finished Genome of Drechmeria coniospora.</title>
        <authorList>
            <person name="Zhang L."/>
            <person name="Zhou Z."/>
            <person name="Guo Q."/>
            <person name="Fokkens L."/>
            <person name="Miskei M."/>
            <person name="Pocsi I."/>
            <person name="Zhang W."/>
            <person name="Chen M."/>
            <person name="Wang L."/>
            <person name="Sun Y."/>
            <person name="Donzelli B.G."/>
            <person name="Gibson D.M."/>
            <person name="Nelson D.R."/>
            <person name="Luo J.G."/>
            <person name="Rep M."/>
            <person name="Liu H."/>
            <person name="Yang S."/>
            <person name="Wang J."/>
            <person name="Krasnoff S.B."/>
            <person name="Xu Y."/>
            <person name="Molnar I."/>
            <person name="Lin M."/>
        </authorList>
    </citation>
    <scope>NUCLEOTIDE SEQUENCE [LARGE SCALE GENOMIC DNA]</scope>
    <source>
        <strain evidence="4 5">ARSEF 6962</strain>
    </source>
</reference>
<evidence type="ECO:0000313" key="5">
    <source>
        <dbReference type="Proteomes" id="UP000076580"/>
    </source>
</evidence>
<keyword evidence="2 4" id="KW-0808">Transferase</keyword>
<dbReference type="FunCoup" id="A0A151GT33">
    <property type="interactions" value="27"/>
</dbReference>
<feature type="transmembrane region" description="Helical" evidence="3">
    <location>
        <begin position="25"/>
        <end position="45"/>
    </location>
</feature>
<sequence>MIPLHHRPAWLAHGNAAASGGRTRVTLLTTGLVLALALFLLRDLLRTSWTLAALRVDWRERASGFLLSDEDGFDITFANYSRGQLSAAPYHDVIPPVLHHIALGMPRTGWPPEWEETVRSCLELHPGWTAHLWTDENAASFVADRFPELYDMWESYPYPIERVDALRYMVLHEYGGAILDMDLRCRRGLGPLRRFEFVAPEAHPTGFSISFLMASRHNTFVRDVLRHLTEYNRRWLGLPYPTVMFSTGGHFASVIHAAQPDRSPLKILPGPLHSLNGRVTTPLFEHLGSSSWHSYDAQLITSLGASARFQLLLLLGLFLSLGLFLRWRRTFRL</sequence>
<dbReference type="SUPFAM" id="SSF53448">
    <property type="entry name" value="Nucleotide-diphospho-sugar transferases"/>
    <property type="match status" value="1"/>
</dbReference>
<dbReference type="RefSeq" id="XP_040659590.1">
    <property type="nucleotide sequence ID" value="XM_040798707.1"/>
</dbReference>
<keyword evidence="3" id="KW-0812">Transmembrane</keyword>
<name>A0A151GT33_DRECN</name>
<evidence type="ECO:0000313" key="4">
    <source>
        <dbReference type="EMBL" id="KYK60238.1"/>
    </source>
</evidence>
<dbReference type="GO" id="GO:0051999">
    <property type="term" value="P:mannosyl-inositol phosphorylceramide biosynthetic process"/>
    <property type="evidence" value="ECO:0007669"/>
    <property type="project" value="TreeGrafter"/>
</dbReference>
<comment type="similarity">
    <text evidence="1">Belongs to the glycosyltransferase 32 family.</text>
</comment>
<dbReference type="Gene3D" id="3.90.550.20">
    <property type="match status" value="1"/>
</dbReference>